<dbReference type="GO" id="GO:0006508">
    <property type="term" value="P:proteolysis"/>
    <property type="evidence" value="ECO:0007669"/>
    <property type="project" value="InterPro"/>
</dbReference>
<comment type="caution">
    <text evidence="2">The sequence shown here is derived from an EMBL/GenBank/DDBJ whole genome shotgun (WGS) entry which is preliminary data.</text>
</comment>
<evidence type="ECO:0000313" key="2">
    <source>
        <dbReference type="EMBL" id="RZC32730.1"/>
    </source>
</evidence>
<protein>
    <submittedName>
        <fullName evidence="2">Peptidase C1 domain containing protein</fullName>
    </submittedName>
</protein>
<reference evidence="2 3" key="1">
    <citation type="submission" date="2017-03" db="EMBL/GenBank/DDBJ databases">
        <title>Genome of the blue death feigning beetle - Asbolus verrucosus.</title>
        <authorList>
            <person name="Rider S.D."/>
        </authorList>
    </citation>
    <scope>NUCLEOTIDE SEQUENCE [LARGE SCALE GENOMIC DNA]</scope>
    <source>
        <strain evidence="2">Butters</strain>
        <tissue evidence="2">Head and leg muscle</tissue>
    </source>
</reference>
<evidence type="ECO:0000313" key="3">
    <source>
        <dbReference type="Proteomes" id="UP000292052"/>
    </source>
</evidence>
<gene>
    <name evidence="2" type="ORF">BDFB_013322</name>
</gene>
<name>A0A482VIZ4_ASBVE</name>
<dbReference type="STRING" id="1661398.A0A482VIZ4"/>
<organism evidence="2 3">
    <name type="scientific">Asbolus verrucosus</name>
    <name type="common">Desert ironclad beetle</name>
    <dbReference type="NCBI Taxonomy" id="1661398"/>
    <lineage>
        <taxon>Eukaryota</taxon>
        <taxon>Metazoa</taxon>
        <taxon>Ecdysozoa</taxon>
        <taxon>Arthropoda</taxon>
        <taxon>Hexapoda</taxon>
        <taxon>Insecta</taxon>
        <taxon>Pterygota</taxon>
        <taxon>Neoptera</taxon>
        <taxon>Endopterygota</taxon>
        <taxon>Coleoptera</taxon>
        <taxon>Polyphaga</taxon>
        <taxon>Cucujiformia</taxon>
        <taxon>Tenebrionidae</taxon>
        <taxon>Pimeliinae</taxon>
        <taxon>Asbolus</taxon>
    </lineage>
</organism>
<proteinExistence type="predicted"/>
<dbReference type="AlphaFoldDB" id="A0A482VIZ4"/>
<feature type="domain" description="Peptidase C1A papain C-terminal" evidence="1">
    <location>
        <begin position="1"/>
        <end position="80"/>
    </location>
</feature>
<evidence type="ECO:0000259" key="1">
    <source>
        <dbReference type="Pfam" id="PF00112"/>
    </source>
</evidence>
<dbReference type="Proteomes" id="UP000292052">
    <property type="component" value="Unassembled WGS sequence"/>
</dbReference>
<dbReference type="InterPro" id="IPR038765">
    <property type="entry name" value="Papain-like_cys_pep_sf"/>
</dbReference>
<keyword evidence="3" id="KW-1185">Reference proteome</keyword>
<dbReference type="EMBL" id="QDEB01095002">
    <property type="protein sequence ID" value="RZC32730.1"/>
    <property type="molecule type" value="Genomic_DNA"/>
</dbReference>
<dbReference type="InterPro" id="IPR000668">
    <property type="entry name" value="Peptidase_C1A_C"/>
</dbReference>
<dbReference type="GO" id="GO:0008234">
    <property type="term" value="F:cysteine-type peptidase activity"/>
    <property type="evidence" value="ECO:0007669"/>
    <property type="project" value="InterPro"/>
</dbReference>
<dbReference type="OrthoDB" id="6774272at2759"/>
<accession>A0A482VIZ4</accession>
<sequence>MKNGPAEAYVNVHKDFKEFTSIKKGKGEKGINGHSVKFIGWGVEKYLAYWVGINIWDEKWGMKGTSKILRGHNECKIDSMV</sequence>
<dbReference type="Gene3D" id="3.90.70.10">
    <property type="entry name" value="Cysteine proteinases"/>
    <property type="match status" value="1"/>
</dbReference>
<dbReference type="SUPFAM" id="SSF54001">
    <property type="entry name" value="Cysteine proteinases"/>
    <property type="match status" value="1"/>
</dbReference>
<dbReference type="Pfam" id="PF00112">
    <property type="entry name" value="Peptidase_C1"/>
    <property type="match status" value="1"/>
</dbReference>